<dbReference type="SMART" id="SM00823">
    <property type="entry name" value="PKS_PP"/>
    <property type="match status" value="1"/>
</dbReference>
<proteinExistence type="predicted"/>
<dbReference type="PROSITE" id="PS50075">
    <property type="entry name" value="CARRIER"/>
    <property type="match status" value="1"/>
</dbReference>
<dbReference type="Gene3D" id="1.10.1200.10">
    <property type="entry name" value="ACP-like"/>
    <property type="match status" value="1"/>
</dbReference>
<dbReference type="AlphaFoldDB" id="A0A2S0WF71"/>
<dbReference type="EMBL" id="CP026948">
    <property type="protein sequence ID" value="AWB84421.1"/>
    <property type="molecule type" value="Genomic_DNA"/>
</dbReference>
<keyword evidence="2" id="KW-1185">Reference proteome</keyword>
<dbReference type="OrthoDB" id="4409886at2"/>
<sequence length="90" mass="9976">MELSQRLNLEALVEENEQSFDARLAGLISRITGDEVDPGKTLVELGISSLDRIELAIRAEEEFGVRASEELYADNPTIAELGRRLSRCAD</sequence>
<reference evidence="2" key="1">
    <citation type="submission" date="2018-01" db="EMBL/GenBank/DDBJ databases">
        <authorList>
            <person name="Li J."/>
        </authorList>
    </citation>
    <scope>NUCLEOTIDE SEQUENCE [LARGE SCALE GENOMIC DNA]</scope>
    <source>
        <strain evidence="2">2184</strain>
    </source>
</reference>
<dbReference type="GO" id="GO:0031177">
    <property type="term" value="F:phosphopantetheine binding"/>
    <property type="evidence" value="ECO:0007669"/>
    <property type="project" value="InterPro"/>
</dbReference>
<dbReference type="SUPFAM" id="SSF47336">
    <property type="entry name" value="ACP-like"/>
    <property type="match status" value="1"/>
</dbReference>
<evidence type="ECO:0000313" key="1">
    <source>
        <dbReference type="EMBL" id="AWB84421.1"/>
    </source>
</evidence>
<name>A0A2S0WF71_9CORY</name>
<dbReference type="Proteomes" id="UP000244754">
    <property type="component" value="Chromosome"/>
</dbReference>
<dbReference type="Pfam" id="PF00550">
    <property type="entry name" value="PP-binding"/>
    <property type="match status" value="1"/>
</dbReference>
<organism evidence="1 2">
    <name type="scientific">Corynebacterium liangguodongii</name>
    <dbReference type="NCBI Taxonomy" id="2079535"/>
    <lineage>
        <taxon>Bacteria</taxon>
        <taxon>Bacillati</taxon>
        <taxon>Actinomycetota</taxon>
        <taxon>Actinomycetes</taxon>
        <taxon>Mycobacteriales</taxon>
        <taxon>Corynebacteriaceae</taxon>
        <taxon>Corynebacterium</taxon>
    </lineage>
</organism>
<accession>A0A2S0WF71</accession>
<protein>
    <submittedName>
        <fullName evidence="1">Acyl carrier protein</fullName>
    </submittedName>
</protein>
<dbReference type="InterPro" id="IPR020806">
    <property type="entry name" value="PKS_PP-bd"/>
</dbReference>
<evidence type="ECO:0000313" key="2">
    <source>
        <dbReference type="Proteomes" id="UP000244754"/>
    </source>
</evidence>
<gene>
    <name evidence="1" type="ORF">C3E79_07950</name>
</gene>
<dbReference type="InterPro" id="IPR009081">
    <property type="entry name" value="PP-bd_ACP"/>
</dbReference>
<dbReference type="InterPro" id="IPR036736">
    <property type="entry name" value="ACP-like_sf"/>
</dbReference>
<dbReference type="RefSeq" id="WP_108404430.1">
    <property type="nucleotide sequence ID" value="NZ_CP026948.1"/>
</dbReference>
<dbReference type="KEGG" id="clia:C3E79_07950"/>